<accession>A0A835HQ85</accession>
<dbReference type="EMBL" id="JADFTS010000006">
    <property type="protein sequence ID" value="KAF9601123.1"/>
    <property type="molecule type" value="Genomic_DNA"/>
</dbReference>
<evidence type="ECO:0000313" key="1">
    <source>
        <dbReference type="EMBL" id="KAF9601123.1"/>
    </source>
</evidence>
<comment type="caution">
    <text evidence="1">The sequence shown here is derived from an EMBL/GenBank/DDBJ whole genome shotgun (WGS) entry which is preliminary data.</text>
</comment>
<dbReference type="AlphaFoldDB" id="A0A835HQ85"/>
<proteinExistence type="predicted"/>
<reference evidence="1 2" key="1">
    <citation type="submission" date="2020-10" db="EMBL/GenBank/DDBJ databases">
        <title>The Coptis chinensis genome and diversification of protoberbering-type alkaloids.</title>
        <authorList>
            <person name="Wang B."/>
            <person name="Shu S."/>
            <person name="Song C."/>
            <person name="Liu Y."/>
        </authorList>
    </citation>
    <scope>NUCLEOTIDE SEQUENCE [LARGE SCALE GENOMIC DNA]</scope>
    <source>
        <strain evidence="1">HL-2020</strain>
        <tissue evidence="1">Leaf</tissue>
    </source>
</reference>
<sequence length="275" mass="30435">MNSVVKGGTLMAKEAIFNLKEMVLALLIESDLTRIEDVVETIVDKTFNNADSKGDGRTNMHQMAARLLSSQTINGRGGIWTYGRTKKHRFCIGAGNAHGCRNEEPRLTKTLEDWRRTSKLVVSGCNCLDQLNKKQKSLRTCCIGNLVAGRCRERTVDEIIFFYLITVVSSHSENCSAVVSLLENEHRLFPSLSSKSPIECGGCGSKILELRRNLKANWTSNLLKSAEKLTSNSPFPNVDSPVGCSSCLPFVGKVEINIHQFFTGYLEGRISGQKC</sequence>
<organism evidence="1 2">
    <name type="scientific">Coptis chinensis</name>
    <dbReference type="NCBI Taxonomy" id="261450"/>
    <lineage>
        <taxon>Eukaryota</taxon>
        <taxon>Viridiplantae</taxon>
        <taxon>Streptophyta</taxon>
        <taxon>Embryophyta</taxon>
        <taxon>Tracheophyta</taxon>
        <taxon>Spermatophyta</taxon>
        <taxon>Magnoliopsida</taxon>
        <taxon>Ranunculales</taxon>
        <taxon>Ranunculaceae</taxon>
        <taxon>Coptidoideae</taxon>
        <taxon>Coptis</taxon>
    </lineage>
</organism>
<protein>
    <submittedName>
        <fullName evidence="1">Uncharacterized protein</fullName>
    </submittedName>
</protein>
<evidence type="ECO:0000313" key="2">
    <source>
        <dbReference type="Proteomes" id="UP000631114"/>
    </source>
</evidence>
<gene>
    <name evidence="1" type="ORF">IFM89_017028</name>
</gene>
<dbReference type="Proteomes" id="UP000631114">
    <property type="component" value="Unassembled WGS sequence"/>
</dbReference>
<dbReference type="OrthoDB" id="191686at2759"/>
<name>A0A835HQ85_9MAGN</name>
<keyword evidence="2" id="KW-1185">Reference proteome</keyword>